<feature type="compositionally biased region" description="Polar residues" evidence="1">
    <location>
        <begin position="11"/>
        <end position="20"/>
    </location>
</feature>
<proteinExistence type="predicted"/>
<dbReference type="EMBL" id="PSQE01000002">
    <property type="protein sequence ID" value="RHN76495.1"/>
    <property type="molecule type" value="Genomic_DNA"/>
</dbReference>
<comment type="caution">
    <text evidence="2">The sequence shown here is derived from an EMBL/GenBank/DDBJ whole genome shotgun (WGS) entry which is preliminary data.</text>
</comment>
<evidence type="ECO:0000256" key="1">
    <source>
        <dbReference type="SAM" id="MobiDB-lite"/>
    </source>
</evidence>
<feature type="compositionally biased region" description="Basic residues" evidence="1">
    <location>
        <begin position="22"/>
        <end position="33"/>
    </location>
</feature>
<protein>
    <submittedName>
        <fullName evidence="2">Uncharacterized protein</fullName>
    </submittedName>
</protein>
<dbReference type="Proteomes" id="UP000265566">
    <property type="component" value="Chromosome 2"/>
</dbReference>
<reference evidence="3" key="1">
    <citation type="journal article" date="2018" name="Nat. Plants">
        <title>Whole-genome landscape of Medicago truncatula symbiotic genes.</title>
        <authorList>
            <person name="Pecrix Y."/>
            <person name="Staton S.E."/>
            <person name="Sallet E."/>
            <person name="Lelandais-Briere C."/>
            <person name="Moreau S."/>
            <person name="Carrere S."/>
            <person name="Blein T."/>
            <person name="Jardinaud M.F."/>
            <person name="Latrasse D."/>
            <person name="Zouine M."/>
            <person name="Zahm M."/>
            <person name="Kreplak J."/>
            <person name="Mayjonade B."/>
            <person name="Satge C."/>
            <person name="Perez M."/>
            <person name="Cauet S."/>
            <person name="Marande W."/>
            <person name="Chantry-Darmon C."/>
            <person name="Lopez-Roques C."/>
            <person name="Bouchez O."/>
            <person name="Berard A."/>
            <person name="Debelle F."/>
            <person name="Munos S."/>
            <person name="Bendahmane A."/>
            <person name="Berges H."/>
            <person name="Niebel A."/>
            <person name="Buitink J."/>
            <person name="Frugier F."/>
            <person name="Benhamed M."/>
            <person name="Crespi M."/>
            <person name="Gouzy J."/>
            <person name="Gamas P."/>
        </authorList>
    </citation>
    <scope>NUCLEOTIDE SEQUENCE [LARGE SCALE GENOMIC DNA]</scope>
    <source>
        <strain evidence="3">cv. Jemalong A17</strain>
    </source>
</reference>
<dbReference type="AlphaFoldDB" id="A0A396JJL3"/>
<evidence type="ECO:0000313" key="2">
    <source>
        <dbReference type="EMBL" id="RHN76495.1"/>
    </source>
</evidence>
<name>A0A396JJL3_MEDTR</name>
<evidence type="ECO:0000313" key="3">
    <source>
        <dbReference type="Proteomes" id="UP000265566"/>
    </source>
</evidence>
<organism evidence="2 3">
    <name type="scientific">Medicago truncatula</name>
    <name type="common">Barrel medic</name>
    <name type="synonym">Medicago tribuloides</name>
    <dbReference type="NCBI Taxonomy" id="3880"/>
    <lineage>
        <taxon>Eukaryota</taxon>
        <taxon>Viridiplantae</taxon>
        <taxon>Streptophyta</taxon>
        <taxon>Embryophyta</taxon>
        <taxon>Tracheophyta</taxon>
        <taxon>Spermatophyta</taxon>
        <taxon>Magnoliopsida</taxon>
        <taxon>eudicotyledons</taxon>
        <taxon>Gunneridae</taxon>
        <taxon>Pentapetalae</taxon>
        <taxon>rosids</taxon>
        <taxon>fabids</taxon>
        <taxon>Fabales</taxon>
        <taxon>Fabaceae</taxon>
        <taxon>Papilionoideae</taxon>
        <taxon>50 kb inversion clade</taxon>
        <taxon>NPAAA clade</taxon>
        <taxon>Hologalegina</taxon>
        <taxon>IRL clade</taxon>
        <taxon>Trifolieae</taxon>
        <taxon>Medicago</taxon>
    </lineage>
</organism>
<dbReference type="Gramene" id="rna12834">
    <property type="protein sequence ID" value="RHN76495.1"/>
    <property type="gene ID" value="gene12834"/>
</dbReference>
<accession>A0A396JJL3</accession>
<gene>
    <name evidence="2" type="ORF">MtrunA17_Chr2g0332781</name>
</gene>
<feature type="region of interest" description="Disordered" evidence="1">
    <location>
        <begin position="1"/>
        <end position="42"/>
    </location>
</feature>
<sequence length="58" mass="6876">MLRWFPFLSNFPKSTTKPTSRNPRRRWLNRRRNFSGTVTTSSTVGTTSLNSIDWSKLW</sequence>